<dbReference type="InterPro" id="IPR024733">
    <property type="entry name" value="NAGLU_tim-barrel"/>
</dbReference>
<sequence>MAQGTWSGYERPSWLDPTSTLFDKVAADYYSISSQLIGDAGAYKMDPLHEGGKSGNISVSGAATGIEKALRLAHPNAIWVLLGWQSDPSTTLLSGIKDKSRILIVDGLADTRTTLDDESRWPGFPYAFGTIYNFGGNTSIGALTTVWLDRYFAARAKAGSALQGISILPEGFYNNPAAFELMSELPWMDKAPDQTQWFHDYALGRYGTNAAADAWTTIADTVYSMDPIGTHSESQDSLFDAQPSLTTTKARSCCSVGQVRYDFPTFATALPKLISASPSVVQHAAYDYDLTDVTRQVIANTSRDLLPKINTAYQAGDVDEFDSLTASWIALMKQQDAVLATNSDFLLGTYDDHAAAQNGDVGVYDLQNLLTTWGTKASFSLHDYANREWQGLVGDLYVSRWQQYFASLRTAMVKGGSPASIDWYSVDEAWAKADHHYADKPSGDIVVEAGKAVKMLDQGTVSLSLSASTIRPGSAGTVTATVQNTSPLGDVDTVDVSLATPDGLSATATSDTKLTDIAAGEKRTVTWNVTADPDQVAGVVSTLTATAQVNAGGEEDTKTATSTVLVGTEPAAPWKTYTTETSPTFAQAGGQIGIETTGNDFSKTTRRFSAVYQQSTMSVGETAIVHVDVQDSQATRPYARSGIAVSSDMTAADSPMVLLSLTPLNGCVLTWNGTSSGSLDTHLYARELSGPMWLRLTRTADGFEGACSTDGESWTTLGTAKPAGMSDEPDAGLLASAVNSGGTDAVLAAFSQWSVRDGQEGDLKLSSSTVKAGTDVQATGSTFPSSANVTLSLRGQDDDATPIALGTATTDRDGGFTSSLSIPDSVVAGDYTVVASGAGVTATAPLKVTAADKPSATVTVSPSAVSAAQLADPGVVVTGANFPSNGDVALSIDGAAAGSEPAAADGSVTIPFRSTSLRAGTHTVRLSAGNVSAEAQLVVLPDPVVTLSTSSVKAGGVVTVTGEHFPASVTATIELHSDPVTLSKLSTDSNGSFSVSVTVPKDAPTGKHEIVVTAGTITAEAAITVTDGGAGAGTNPGSGTGGTKHDSDGGLASTGVDFPFWLLLAGIGLMLLGGSAFVVRRRRNG</sequence>
<dbReference type="KEGG" id="huw:FPZ11_14830"/>
<dbReference type="Pfam" id="PF05089">
    <property type="entry name" value="NAGLU"/>
    <property type="match status" value="1"/>
</dbReference>
<dbReference type="Pfam" id="PF10633">
    <property type="entry name" value="NPCBM_assoc"/>
    <property type="match status" value="1"/>
</dbReference>
<dbReference type="SUPFAM" id="SSF49899">
    <property type="entry name" value="Concanavalin A-like lectins/glucanases"/>
    <property type="match status" value="1"/>
</dbReference>
<dbReference type="Pfam" id="PF12972">
    <property type="entry name" value="NAGLU_C"/>
    <property type="match status" value="1"/>
</dbReference>
<dbReference type="NCBIfam" id="TIGR01167">
    <property type="entry name" value="LPXTG_anchor"/>
    <property type="match status" value="1"/>
</dbReference>
<dbReference type="InterPro" id="IPR013320">
    <property type="entry name" value="ConA-like_dom_sf"/>
</dbReference>
<dbReference type="InterPro" id="IPR007781">
    <property type="entry name" value="NAGLU"/>
</dbReference>
<keyword evidence="4" id="KW-0572">Peptidoglycan-anchor</keyword>
<gene>
    <name evidence="8" type="ORF">FPZ11_14830</name>
</gene>
<dbReference type="InterPro" id="IPR024732">
    <property type="entry name" value="NAGLU_C"/>
</dbReference>
<feature type="compositionally biased region" description="Gly residues" evidence="5">
    <location>
        <begin position="1028"/>
        <end position="1042"/>
    </location>
</feature>
<dbReference type="OrthoDB" id="9807519at2"/>
<evidence type="ECO:0000256" key="3">
    <source>
        <dbReference type="ARBA" id="ARBA00022729"/>
    </source>
</evidence>
<accession>A0A5B8M6D7</accession>
<dbReference type="Gene3D" id="1.20.120.670">
    <property type="entry name" value="N-acetyl-b-d-glucoasminidase"/>
    <property type="match status" value="1"/>
</dbReference>
<proteinExistence type="predicted"/>
<evidence type="ECO:0000256" key="5">
    <source>
        <dbReference type="SAM" id="MobiDB-lite"/>
    </source>
</evidence>
<feature type="region of interest" description="Disordered" evidence="5">
    <location>
        <begin position="1027"/>
        <end position="1046"/>
    </location>
</feature>
<keyword evidence="1" id="KW-0134">Cell wall</keyword>
<feature type="domain" description="Gram-positive cocci surface proteins LPxTG" evidence="7">
    <location>
        <begin position="1051"/>
        <end position="1085"/>
    </location>
</feature>
<dbReference type="InterPro" id="IPR018905">
    <property type="entry name" value="A-galactase_NEW3"/>
</dbReference>
<keyword evidence="6" id="KW-0812">Transmembrane</keyword>
<dbReference type="EMBL" id="CP042305">
    <property type="protein sequence ID" value="QDZ15876.1"/>
    <property type="molecule type" value="Genomic_DNA"/>
</dbReference>
<protein>
    <submittedName>
        <fullName evidence="8">LPXTG cell wall anchor domain-containing protein</fullName>
    </submittedName>
</protein>
<evidence type="ECO:0000256" key="1">
    <source>
        <dbReference type="ARBA" id="ARBA00022512"/>
    </source>
</evidence>
<dbReference type="Proteomes" id="UP000320216">
    <property type="component" value="Chromosome"/>
</dbReference>
<keyword evidence="9" id="KW-1185">Reference proteome</keyword>
<evidence type="ECO:0000256" key="4">
    <source>
        <dbReference type="ARBA" id="ARBA00023088"/>
    </source>
</evidence>
<dbReference type="Gene3D" id="3.20.20.80">
    <property type="entry name" value="Glycosidases"/>
    <property type="match status" value="1"/>
</dbReference>
<evidence type="ECO:0000256" key="6">
    <source>
        <dbReference type="SAM" id="Phobius"/>
    </source>
</evidence>
<evidence type="ECO:0000259" key="7">
    <source>
        <dbReference type="PROSITE" id="PS50847"/>
    </source>
</evidence>
<reference evidence="8 9" key="1">
    <citation type="submission" date="2019-07" db="EMBL/GenBank/DDBJ databases">
        <title>Full genome sequence of Humibacter sp. WJ7-1.</title>
        <authorList>
            <person name="Im W.-T."/>
        </authorList>
    </citation>
    <scope>NUCLEOTIDE SEQUENCE [LARGE SCALE GENOMIC DNA]</scope>
    <source>
        <strain evidence="8 9">WJ7-1</strain>
    </source>
</reference>
<feature type="transmembrane region" description="Helical" evidence="6">
    <location>
        <begin position="1058"/>
        <end position="1079"/>
    </location>
</feature>
<keyword evidence="3" id="KW-0732">Signal</keyword>
<evidence type="ECO:0000256" key="2">
    <source>
        <dbReference type="ARBA" id="ARBA00022525"/>
    </source>
</evidence>
<dbReference type="Gene3D" id="2.60.120.200">
    <property type="match status" value="1"/>
</dbReference>
<keyword evidence="6" id="KW-0472">Membrane</keyword>
<dbReference type="AlphaFoldDB" id="A0A5B8M6D7"/>
<dbReference type="PROSITE" id="PS50847">
    <property type="entry name" value="GRAM_POS_ANCHORING"/>
    <property type="match status" value="1"/>
</dbReference>
<keyword evidence="6" id="KW-1133">Transmembrane helix</keyword>
<dbReference type="PANTHER" id="PTHR12872:SF1">
    <property type="entry name" value="ALPHA-N-ACETYLGLUCOSAMINIDASE"/>
    <property type="match status" value="1"/>
</dbReference>
<organism evidence="8 9">
    <name type="scientific">Humibacter ginsenosidimutans</name>
    <dbReference type="NCBI Taxonomy" id="2599293"/>
    <lineage>
        <taxon>Bacteria</taxon>
        <taxon>Bacillati</taxon>
        <taxon>Actinomycetota</taxon>
        <taxon>Actinomycetes</taxon>
        <taxon>Micrococcales</taxon>
        <taxon>Microbacteriaceae</taxon>
        <taxon>Humibacter</taxon>
    </lineage>
</organism>
<dbReference type="InterPro" id="IPR019931">
    <property type="entry name" value="LPXTG_anchor"/>
</dbReference>
<evidence type="ECO:0000313" key="8">
    <source>
        <dbReference type="EMBL" id="QDZ15876.1"/>
    </source>
</evidence>
<keyword evidence="2" id="KW-0964">Secreted</keyword>
<evidence type="ECO:0000313" key="9">
    <source>
        <dbReference type="Proteomes" id="UP000320216"/>
    </source>
</evidence>
<name>A0A5B8M6D7_9MICO</name>
<dbReference type="PANTHER" id="PTHR12872">
    <property type="entry name" value="ALPHA-N-ACETYLGLUCOSAMINIDASE"/>
    <property type="match status" value="1"/>
</dbReference>